<proteinExistence type="predicted"/>
<evidence type="ECO:0000313" key="2">
    <source>
        <dbReference type="Proteomes" id="UP001302676"/>
    </source>
</evidence>
<name>A0AAN6UUW3_9PEZI</name>
<dbReference type="GeneID" id="87818848"/>
<keyword evidence="2" id="KW-1185">Reference proteome</keyword>
<dbReference type="Proteomes" id="UP001302676">
    <property type="component" value="Unassembled WGS sequence"/>
</dbReference>
<dbReference type="EMBL" id="MU853654">
    <property type="protein sequence ID" value="KAK4139667.1"/>
    <property type="molecule type" value="Genomic_DNA"/>
</dbReference>
<dbReference type="AlphaFoldDB" id="A0AAN6UUW3"/>
<accession>A0AAN6UUW3</accession>
<protein>
    <submittedName>
        <fullName evidence="1">Uncharacterized protein</fullName>
    </submittedName>
</protein>
<gene>
    <name evidence="1" type="ORF">C8A04DRAFT_32844</name>
</gene>
<reference evidence="1" key="2">
    <citation type="submission" date="2023-05" db="EMBL/GenBank/DDBJ databases">
        <authorList>
            <consortium name="Lawrence Berkeley National Laboratory"/>
            <person name="Steindorff A."/>
            <person name="Hensen N."/>
            <person name="Bonometti L."/>
            <person name="Westerberg I."/>
            <person name="Brannstrom I.O."/>
            <person name="Guillou S."/>
            <person name="Cros-Aarteil S."/>
            <person name="Calhoun S."/>
            <person name="Haridas S."/>
            <person name="Kuo A."/>
            <person name="Mondo S."/>
            <person name="Pangilinan J."/>
            <person name="Riley R."/>
            <person name="Labutti K."/>
            <person name="Andreopoulos B."/>
            <person name="Lipzen A."/>
            <person name="Chen C."/>
            <person name="Yanf M."/>
            <person name="Daum C."/>
            <person name="Ng V."/>
            <person name="Clum A."/>
            <person name="Ohm R."/>
            <person name="Martin F."/>
            <person name="Silar P."/>
            <person name="Natvig D."/>
            <person name="Lalanne C."/>
            <person name="Gautier V."/>
            <person name="Ament-Velasquez S.L."/>
            <person name="Kruys A."/>
            <person name="Hutchinson M.I."/>
            <person name="Powell A.J."/>
            <person name="Barry K."/>
            <person name="Miller A.N."/>
            <person name="Grigoriev I.V."/>
            <person name="Debuchy R."/>
            <person name="Gladieux P."/>
            <person name="Thoren M.H."/>
            <person name="Johannesson H."/>
        </authorList>
    </citation>
    <scope>NUCLEOTIDE SEQUENCE</scope>
    <source>
        <strain evidence="1">CBS 141.50</strain>
    </source>
</reference>
<sequence>MSALAAEPVYYIPGFGNTGVFMIEKWKNLICDIRDDESARVVFEAWIWHILYGNVLSDLQDPWLAKHWELYDELERAISRNRDTDSRENIRYHIWRNLTLGLIQTIEKLGWFWTRKDPRLVIDIIMEELGPFFRLREHGTYADLDKELLRIAKSALEVDMAKHFTRAEWIISFGHPETGALFGIPFDHRFMKNVVIMWSTSDEETDDIPVDLVTSPTVVMRGIEHGICLSRPLSR</sequence>
<comment type="caution">
    <text evidence="1">The sequence shown here is derived from an EMBL/GenBank/DDBJ whole genome shotgun (WGS) entry which is preliminary data.</text>
</comment>
<dbReference type="RefSeq" id="XP_062633038.1">
    <property type="nucleotide sequence ID" value="XM_062782235.1"/>
</dbReference>
<reference evidence="1" key="1">
    <citation type="journal article" date="2023" name="Mol. Phylogenet. Evol.">
        <title>Genome-scale phylogeny and comparative genomics of the fungal order Sordariales.</title>
        <authorList>
            <person name="Hensen N."/>
            <person name="Bonometti L."/>
            <person name="Westerberg I."/>
            <person name="Brannstrom I.O."/>
            <person name="Guillou S."/>
            <person name="Cros-Aarteil S."/>
            <person name="Calhoun S."/>
            <person name="Haridas S."/>
            <person name="Kuo A."/>
            <person name="Mondo S."/>
            <person name="Pangilinan J."/>
            <person name="Riley R."/>
            <person name="LaButti K."/>
            <person name="Andreopoulos B."/>
            <person name="Lipzen A."/>
            <person name="Chen C."/>
            <person name="Yan M."/>
            <person name="Daum C."/>
            <person name="Ng V."/>
            <person name="Clum A."/>
            <person name="Steindorff A."/>
            <person name="Ohm R.A."/>
            <person name="Martin F."/>
            <person name="Silar P."/>
            <person name="Natvig D.O."/>
            <person name="Lalanne C."/>
            <person name="Gautier V."/>
            <person name="Ament-Velasquez S.L."/>
            <person name="Kruys A."/>
            <person name="Hutchinson M.I."/>
            <person name="Powell A.J."/>
            <person name="Barry K."/>
            <person name="Miller A.N."/>
            <person name="Grigoriev I.V."/>
            <person name="Debuchy R."/>
            <person name="Gladieux P."/>
            <person name="Hiltunen Thoren M."/>
            <person name="Johannesson H."/>
        </authorList>
    </citation>
    <scope>NUCLEOTIDE SEQUENCE</scope>
    <source>
        <strain evidence="1">CBS 141.50</strain>
    </source>
</reference>
<organism evidence="1 2">
    <name type="scientific">Dichotomopilus funicola</name>
    <dbReference type="NCBI Taxonomy" id="1934379"/>
    <lineage>
        <taxon>Eukaryota</taxon>
        <taxon>Fungi</taxon>
        <taxon>Dikarya</taxon>
        <taxon>Ascomycota</taxon>
        <taxon>Pezizomycotina</taxon>
        <taxon>Sordariomycetes</taxon>
        <taxon>Sordariomycetidae</taxon>
        <taxon>Sordariales</taxon>
        <taxon>Chaetomiaceae</taxon>
        <taxon>Dichotomopilus</taxon>
    </lineage>
</organism>
<evidence type="ECO:0000313" key="1">
    <source>
        <dbReference type="EMBL" id="KAK4139667.1"/>
    </source>
</evidence>